<dbReference type="InterPro" id="IPR045429">
    <property type="entry name" value="EAD10"/>
</dbReference>
<dbReference type="Pfam" id="PF22727">
    <property type="entry name" value="NCH2"/>
    <property type="match status" value="1"/>
</dbReference>
<gene>
    <name evidence="2" type="ORF">NCWK1_0674</name>
</gene>
<dbReference type="CDD" id="cd00267">
    <property type="entry name" value="ABC_ATPase"/>
    <property type="match status" value="1"/>
</dbReference>
<dbReference type="InterPro" id="IPR027417">
    <property type="entry name" value="P-loop_NTPase"/>
</dbReference>
<comment type="caution">
    <text evidence="2">The sequence shown here is derived from an EMBL/GenBank/DDBJ whole genome shotgun (WGS) entry which is preliminary data.</text>
</comment>
<dbReference type="PANTHER" id="PTHR46844">
    <property type="entry name" value="SLR5058 PROTEIN"/>
    <property type="match status" value="1"/>
</dbReference>
<accession>A0A2H6LCJ1</accession>
<evidence type="ECO:0000313" key="3">
    <source>
        <dbReference type="Proteomes" id="UP000236527"/>
    </source>
</evidence>
<proteinExistence type="predicted"/>
<dbReference type="Proteomes" id="UP000236527">
    <property type="component" value="Unassembled WGS sequence"/>
</dbReference>
<dbReference type="Pfam" id="PF19954">
    <property type="entry name" value="EAD10"/>
    <property type="match status" value="1"/>
</dbReference>
<protein>
    <submittedName>
        <fullName evidence="2">Signal transduction protein</fullName>
    </submittedName>
</protein>
<dbReference type="InterPro" id="IPR007111">
    <property type="entry name" value="NACHT_NTPase"/>
</dbReference>
<dbReference type="PROSITE" id="PS50837">
    <property type="entry name" value="NACHT"/>
    <property type="match status" value="1"/>
</dbReference>
<keyword evidence="3" id="KW-1185">Reference proteome</keyword>
<dbReference type="AlphaFoldDB" id="A0A2H6LCJ1"/>
<dbReference type="EMBL" id="BDGE01000012">
    <property type="protein sequence ID" value="GBE90954.1"/>
    <property type="molecule type" value="Genomic_DNA"/>
</dbReference>
<feature type="domain" description="NACHT" evidence="1">
    <location>
        <begin position="192"/>
        <end position="309"/>
    </location>
</feature>
<reference evidence="3" key="1">
    <citation type="journal article" date="2018" name="Genome Announc.">
        <title>Draft Genome Sequence of the Nitrogen-Fixing and Hormogonia-Inducing Cyanobacterium Nostoc cycadae Strain WK-1, Isolated from the Coralloid Roots of Cycas revoluta.</title>
        <authorList>
            <person name="Kanesaki Y."/>
            <person name="Hirose M."/>
            <person name="Hirose Y."/>
            <person name="Fujisawa T."/>
            <person name="Nakamura Y."/>
            <person name="Watanabe S."/>
            <person name="Matsunaga S."/>
            <person name="Uchida H."/>
            <person name="Murakami A."/>
        </authorList>
    </citation>
    <scope>NUCLEOTIDE SEQUENCE [LARGE SCALE GENOMIC DNA]</scope>
    <source>
        <strain evidence="3">WK-1</strain>
    </source>
</reference>
<dbReference type="Gene3D" id="3.40.50.300">
    <property type="entry name" value="P-loop containing nucleotide triphosphate hydrolases"/>
    <property type="match status" value="1"/>
</dbReference>
<dbReference type="RefSeq" id="WP_103123738.1">
    <property type="nucleotide sequence ID" value="NZ_DF978422.1"/>
</dbReference>
<dbReference type="Pfam" id="PF05729">
    <property type="entry name" value="NACHT"/>
    <property type="match status" value="1"/>
</dbReference>
<evidence type="ECO:0000313" key="2">
    <source>
        <dbReference type="EMBL" id="GBE90954.1"/>
    </source>
</evidence>
<dbReference type="PANTHER" id="PTHR46844:SF1">
    <property type="entry name" value="SLR5058 PROTEIN"/>
    <property type="match status" value="1"/>
</dbReference>
<name>A0A2H6LCJ1_9NOSO</name>
<organism evidence="2 3">
    <name type="scientific">Nostoc cycadae WK-1</name>
    <dbReference type="NCBI Taxonomy" id="1861711"/>
    <lineage>
        <taxon>Bacteria</taxon>
        <taxon>Bacillati</taxon>
        <taxon>Cyanobacteriota</taxon>
        <taxon>Cyanophyceae</taxon>
        <taxon>Nostocales</taxon>
        <taxon>Nostocaceae</taxon>
        <taxon>Nostoc</taxon>
    </lineage>
</organism>
<evidence type="ECO:0000259" key="1">
    <source>
        <dbReference type="PROSITE" id="PS50837"/>
    </source>
</evidence>
<dbReference type="SUPFAM" id="SSF52540">
    <property type="entry name" value="P-loop containing nucleoside triphosphate hydrolases"/>
    <property type="match status" value="1"/>
</dbReference>
<sequence>MTTPEELNAILERIVKKQQTETDITFLRQSLSGGQIVSQQGKYAVNLGQGQEIHVGDRIYQGADAEIIREIIRSLLEELKATGQFTAFKEQNQQSVDELVQQVRSRIHDDIQRLHSTMPLWGVDHWVPLGDLFVDVNILEELSSSRRSELDDLWQDFTTGMERYSGDRSLDRIGLGRERQRVSGLEVLAKNTNLMVVGKPGSGKTTYLQRIVTECNAGNLQAHRIQALIKSREFVEDGRKFAHSLERYFEQCWQLSNTEINLIFHQGRALVLLDGLDEVTGEDGKNITKQIKQFARSYPQVQVIVTCRTQSQESRFERFDYVEVADFSQAQVRLFAEHWFQAVIGDDSAGLTQSQEFLNQLFLEANQSIRDLAITPILLSLTCAVFHQTSKFYSKRSKLYEEGLELLLEQWDKSREIEPDEIYRNLSPEQKLELLSYLAVKKFEQPQYVLFEQAEIEGYIAEFLRIGLRDSRAVLKAIASQHGLLIERANKVWSFSHLTFQEYLVAKWFCNHSDLQKLAQHIVDIYWRQTFLLVCEMASYQTVDTLIVSIKLEIDCFLNLSKYQNFLKWVYKKASKFNGSIRQTMARAFYFCLATSFEGYIKYPGGFNYSLVSSINRIIAMDKPIDINYALDKAFGQKLYIENVKNQDSSTFLGFGLSLDYNLKLKEALRNLLHRVPSNVFRYSRFEDEWWNNNQPAFIKKFRNIINSYADISYDWNFTDAEEANLNKYWGMNVILVDCLNSNCKLSDKKKQEIEETLLLPIAEIEKRKRETAE</sequence>
<dbReference type="InterPro" id="IPR054501">
    <property type="entry name" value="NCH2"/>
</dbReference>